<reference evidence="1 2" key="2">
    <citation type="journal article" date="2022" name="Mol. Ecol. Resour.">
        <title>The genomes of chicory, endive, great burdock and yacon provide insights into Asteraceae paleo-polyploidization history and plant inulin production.</title>
        <authorList>
            <person name="Fan W."/>
            <person name="Wang S."/>
            <person name="Wang H."/>
            <person name="Wang A."/>
            <person name="Jiang F."/>
            <person name="Liu H."/>
            <person name="Zhao H."/>
            <person name="Xu D."/>
            <person name="Zhang Y."/>
        </authorList>
    </citation>
    <scope>NUCLEOTIDE SEQUENCE [LARGE SCALE GENOMIC DNA]</scope>
    <source>
        <strain evidence="2">cv. Yunnan</strain>
        <tissue evidence="1">Leaves</tissue>
    </source>
</reference>
<name>A0ACB9DAD5_9ASTR</name>
<reference evidence="2" key="1">
    <citation type="journal article" date="2022" name="Mol. Ecol. Resour.">
        <title>The genomes of chicory, endive, great burdock and yacon provide insights into Asteraceae palaeo-polyploidization history and plant inulin production.</title>
        <authorList>
            <person name="Fan W."/>
            <person name="Wang S."/>
            <person name="Wang H."/>
            <person name="Wang A."/>
            <person name="Jiang F."/>
            <person name="Liu H."/>
            <person name="Zhao H."/>
            <person name="Xu D."/>
            <person name="Zhang Y."/>
        </authorList>
    </citation>
    <scope>NUCLEOTIDE SEQUENCE [LARGE SCALE GENOMIC DNA]</scope>
    <source>
        <strain evidence="2">cv. Yunnan</strain>
    </source>
</reference>
<accession>A0ACB9DAD5</accession>
<proteinExistence type="predicted"/>
<evidence type="ECO:0000313" key="1">
    <source>
        <dbReference type="EMBL" id="KAI3743564.1"/>
    </source>
</evidence>
<comment type="caution">
    <text evidence="1">The sequence shown here is derived from an EMBL/GenBank/DDBJ whole genome shotgun (WGS) entry which is preliminary data.</text>
</comment>
<evidence type="ECO:0000313" key="2">
    <source>
        <dbReference type="Proteomes" id="UP001056120"/>
    </source>
</evidence>
<gene>
    <name evidence="1" type="ORF">L1987_61274</name>
</gene>
<sequence length="180" mass="20350">MKGLVGKVNCRGESVLFVACERGKVEVVKVLIGFQWLLVHELDAFICSIHVAVAVAVAGHTEILKEILKVRPEFARKYTSEGYSPLHLACSKGHVDTIRELLWFESDLLYLRDQKSLESVDMVTNHGETILHLAVKYNQYDGLKYMVEALNILELMNKQDNDGNTVLRIATARKLTTVFF</sequence>
<dbReference type="Proteomes" id="UP001056120">
    <property type="component" value="Linkage Group LG20"/>
</dbReference>
<keyword evidence="2" id="KW-1185">Reference proteome</keyword>
<protein>
    <submittedName>
        <fullName evidence="1">Uncharacterized protein</fullName>
    </submittedName>
</protein>
<organism evidence="1 2">
    <name type="scientific">Smallanthus sonchifolius</name>
    <dbReference type="NCBI Taxonomy" id="185202"/>
    <lineage>
        <taxon>Eukaryota</taxon>
        <taxon>Viridiplantae</taxon>
        <taxon>Streptophyta</taxon>
        <taxon>Embryophyta</taxon>
        <taxon>Tracheophyta</taxon>
        <taxon>Spermatophyta</taxon>
        <taxon>Magnoliopsida</taxon>
        <taxon>eudicotyledons</taxon>
        <taxon>Gunneridae</taxon>
        <taxon>Pentapetalae</taxon>
        <taxon>asterids</taxon>
        <taxon>campanulids</taxon>
        <taxon>Asterales</taxon>
        <taxon>Asteraceae</taxon>
        <taxon>Asteroideae</taxon>
        <taxon>Heliantheae alliance</taxon>
        <taxon>Millerieae</taxon>
        <taxon>Smallanthus</taxon>
    </lineage>
</organism>
<dbReference type="EMBL" id="CM042037">
    <property type="protein sequence ID" value="KAI3743564.1"/>
    <property type="molecule type" value="Genomic_DNA"/>
</dbReference>